<evidence type="ECO:0000256" key="1">
    <source>
        <dbReference type="SAM" id="Phobius"/>
    </source>
</evidence>
<keyword evidence="3" id="KW-1185">Reference proteome</keyword>
<keyword evidence="1" id="KW-1133">Transmembrane helix</keyword>
<evidence type="ECO:0000313" key="2">
    <source>
        <dbReference type="EMBL" id="NEY89466.1"/>
    </source>
</evidence>
<evidence type="ECO:0000313" key="3">
    <source>
        <dbReference type="Proteomes" id="UP000477782"/>
    </source>
</evidence>
<dbReference type="EMBL" id="JAAIVJ010000001">
    <property type="protein sequence ID" value="NEY89466.1"/>
    <property type="molecule type" value="Genomic_DNA"/>
</dbReference>
<protein>
    <submittedName>
        <fullName evidence="2">DUF2842 domain-containing protein</fullName>
    </submittedName>
</protein>
<proteinExistence type="predicted"/>
<keyword evidence="1" id="KW-0812">Transmembrane</keyword>
<keyword evidence="1" id="KW-0472">Membrane</keyword>
<reference evidence="2 3" key="1">
    <citation type="submission" date="2020-02" db="EMBL/GenBank/DDBJ databases">
        <authorList>
            <person name="Chen W.-M."/>
        </authorList>
    </citation>
    <scope>NUCLEOTIDE SEQUENCE [LARGE SCALE GENOMIC DNA]</scope>
    <source>
        <strain evidence="2 3">KMS-5</strain>
    </source>
</reference>
<comment type="caution">
    <text evidence="2">The sequence shown here is derived from an EMBL/GenBank/DDBJ whole genome shotgun (WGS) entry which is preliminary data.</text>
</comment>
<organism evidence="2 3">
    <name type="scientific">Tabrizicola oligotrophica</name>
    <dbReference type="NCBI Taxonomy" id="2710650"/>
    <lineage>
        <taxon>Bacteria</taxon>
        <taxon>Pseudomonadati</taxon>
        <taxon>Pseudomonadota</taxon>
        <taxon>Alphaproteobacteria</taxon>
        <taxon>Rhodobacterales</taxon>
        <taxon>Paracoccaceae</taxon>
        <taxon>Tabrizicola</taxon>
    </lineage>
</organism>
<gene>
    <name evidence="2" type="ORF">G4Z14_04080</name>
</gene>
<name>A0A6M0QQ53_9RHOB</name>
<feature type="transmembrane region" description="Helical" evidence="1">
    <location>
        <begin position="43"/>
        <end position="61"/>
    </location>
</feature>
<dbReference type="Proteomes" id="UP000477782">
    <property type="component" value="Unassembled WGS sequence"/>
</dbReference>
<dbReference type="Pfam" id="PF11003">
    <property type="entry name" value="DUF2842"/>
    <property type="match status" value="1"/>
</dbReference>
<dbReference type="InterPro" id="IPR021265">
    <property type="entry name" value="DUF2842"/>
</dbReference>
<dbReference type="AlphaFoldDB" id="A0A6M0QQ53"/>
<dbReference type="RefSeq" id="WP_164623462.1">
    <property type="nucleotide sequence ID" value="NZ_JAAIVJ010000001.1"/>
</dbReference>
<accession>A0A6M0QQ53</accession>
<sequence length="75" mass="8403">MALGYKARKRLSLLILLVGMPAYVVLAVTVMTWLPRLPLWAEVPVYILLGVAWILPFKAVFKGVGQPDPDRPEDE</sequence>